<dbReference type="Proteomes" id="UP000553776">
    <property type="component" value="Unassembled WGS sequence"/>
</dbReference>
<dbReference type="InterPro" id="IPR001387">
    <property type="entry name" value="Cro/C1-type_HTH"/>
</dbReference>
<feature type="domain" description="HTH cro/C1-type" evidence="5">
    <location>
        <begin position="4"/>
        <end position="47"/>
    </location>
</feature>
<accession>A0A841U0N8</accession>
<reference evidence="6 7" key="1">
    <citation type="submission" date="2020-08" db="EMBL/GenBank/DDBJ databases">
        <title>Cohnella phylogeny.</title>
        <authorList>
            <person name="Dunlap C."/>
        </authorList>
    </citation>
    <scope>NUCLEOTIDE SEQUENCE [LARGE SCALE GENOMIC DNA]</scope>
    <source>
        <strain evidence="6 7">DSM 25239</strain>
    </source>
</reference>
<dbReference type="GO" id="GO:0003700">
    <property type="term" value="F:DNA-binding transcription factor activity"/>
    <property type="evidence" value="ECO:0007669"/>
    <property type="project" value="TreeGrafter"/>
</dbReference>
<organism evidence="6 7">
    <name type="scientific">Cohnella xylanilytica</name>
    <dbReference type="NCBI Taxonomy" id="557555"/>
    <lineage>
        <taxon>Bacteria</taxon>
        <taxon>Bacillati</taxon>
        <taxon>Bacillota</taxon>
        <taxon>Bacilli</taxon>
        <taxon>Bacillales</taxon>
        <taxon>Paenibacillaceae</taxon>
        <taxon>Cohnella</taxon>
    </lineage>
</organism>
<evidence type="ECO:0000313" key="7">
    <source>
        <dbReference type="Proteomes" id="UP000553776"/>
    </source>
</evidence>
<evidence type="ECO:0000256" key="3">
    <source>
        <dbReference type="ARBA" id="ARBA00023163"/>
    </source>
</evidence>
<keyword evidence="7" id="KW-1185">Reference proteome</keyword>
<dbReference type="InterPro" id="IPR000843">
    <property type="entry name" value="HTH_LacI"/>
</dbReference>
<gene>
    <name evidence="6" type="ORF">H7B90_21980</name>
</gene>
<dbReference type="PANTHER" id="PTHR30146:SF109">
    <property type="entry name" value="HTH-TYPE TRANSCRIPTIONAL REGULATOR GALS"/>
    <property type="match status" value="1"/>
</dbReference>
<dbReference type="SMART" id="SM00354">
    <property type="entry name" value="HTH_LACI"/>
    <property type="match status" value="1"/>
</dbReference>
<dbReference type="Gene3D" id="1.10.260.40">
    <property type="entry name" value="lambda repressor-like DNA-binding domains"/>
    <property type="match status" value="1"/>
</dbReference>
<dbReference type="AlphaFoldDB" id="A0A841U0N8"/>
<dbReference type="CDD" id="cd06294">
    <property type="entry name" value="PBP1_MalR-like"/>
    <property type="match status" value="1"/>
</dbReference>
<dbReference type="Gene3D" id="3.40.50.2300">
    <property type="match status" value="2"/>
</dbReference>
<comment type="caution">
    <text evidence="6">The sequence shown here is derived from an EMBL/GenBank/DDBJ whole genome shotgun (WGS) entry which is preliminary data.</text>
</comment>
<dbReference type="InterPro" id="IPR010982">
    <property type="entry name" value="Lambda_DNA-bd_dom_sf"/>
</dbReference>
<dbReference type="PROSITE" id="PS00356">
    <property type="entry name" value="HTH_LACI_1"/>
    <property type="match status" value="1"/>
</dbReference>
<dbReference type="Pfam" id="PF00356">
    <property type="entry name" value="LacI"/>
    <property type="match status" value="1"/>
</dbReference>
<keyword evidence="1" id="KW-0805">Transcription regulation</keyword>
<dbReference type="EMBL" id="JACJVR010000085">
    <property type="protein sequence ID" value="MBB6694075.1"/>
    <property type="molecule type" value="Genomic_DNA"/>
</dbReference>
<dbReference type="SUPFAM" id="SSF53822">
    <property type="entry name" value="Periplasmic binding protein-like I"/>
    <property type="match status" value="1"/>
</dbReference>
<keyword evidence="2 6" id="KW-0238">DNA-binding</keyword>
<dbReference type="GO" id="GO:0000976">
    <property type="term" value="F:transcription cis-regulatory region binding"/>
    <property type="evidence" value="ECO:0007669"/>
    <property type="project" value="TreeGrafter"/>
</dbReference>
<evidence type="ECO:0000259" key="5">
    <source>
        <dbReference type="PROSITE" id="PS50943"/>
    </source>
</evidence>
<dbReference type="PRINTS" id="PR00036">
    <property type="entry name" value="HTHLACI"/>
</dbReference>
<protein>
    <submittedName>
        <fullName evidence="6">LacI family DNA-binding transcriptional regulator</fullName>
    </submittedName>
</protein>
<dbReference type="SUPFAM" id="SSF47413">
    <property type="entry name" value="lambda repressor-like DNA-binding domains"/>
    <property type="match status" value="1"/>
</dbReference>
<evidence type="ECO:0000256" key="2">
    <source>
        <dbReference type="ARBA" id="ARBA00023125"/>
    </source>
</evidence>
<dbReference type="PROSITE" id="PS50932">
    <property type="entry name" value="HTH_LACI_2"/>
    <property type="match status" value="1"/>
</dbReference>
<keyword evidence="3" id="KW-0804">Transcription</keyword>
<evidence type="ECO:0000256" key="1">
    <source>
        <dbReference type="ARBA" id="ARBA00023015"/>
    </source>
</evidence>
<dbReference type="Pfam" id="PF13377">
    <property type="entry name" value="Peripla_BP_3"/>
    <property type="match status" value="1"/>
</dbReference>
<dbReference type="PANTHER" id="PTHR30146">
    <property type="entry name" value="LACI-RELATED TRANSCRIPTIONAL REPRESSOR"/>
    <property type="match status" value="1"/>
</dbReference>
<dbReference type="CDD" id="cd01392">
    <property type="entry name" value="HTH_LacI"/>
    <property type="match status" value="1"/>
</dbReference>
<feature type="domain" description="HTH lacI-type" evidence="4">
    <location>
        <begin position="3"/>
        <end position="57"/>
    </location>
</feature>
<evidence type="ECO:0000313" key="6">
    <source>
        <dbReference type="EMBL" id="MBB6694075.1"/>
    </source>
</evidence>
<dbReference type="InterPro" id="IPR028082">
    <property type="entry name" value="Peripla_BP_I"/>
</dbReference>
<name>A0A841U0N8_9BACL</name>
<sequence>MAVTIKDVAKKAGVSPSTVSRVLSNHPRISRETARKVKEIMDEMGYHSNIMARSLVSNKTYTLGMILPRPAEELFQNHFFAENIRGITTQASRNGYDLLMTAGHSEQGELEAVTRLVKGRRVDGIILLQSRRNDPIIHFLQKEAFPFIIIGHYADDEDILCVDNDNVQAAFDATQHLISQGHERIGFVSGPPNLTVSQDRLEGYKKAMEENGLRMLPEWIVEGEFLQESGYRAMSFFMNLPERPTALVVVDDLVTFGVLRGLTELGFRVPDDLSLVSFNNISLAELSSPPLSSIDIGIYQLGYMASQLLIRYIQGDKPQQMRVIVPHRLIVRESSLKTLSRWS</sequence>
<dbReference type="InterPro" id="IPR046335">
    <property type="entry name" value="LacI/GalR-like_sensor"/>
</dbReference>
<dbReference type="PROSITE" id="PS50943">
    <property type="entry name" value="HTH_CROC1"/>
    <property type="match status" value="1"/>
</dbReference>
<evidence type="ECO:0000259" key="4">
    <source>
        <dbReference type="PROSITE" id="PS50932"/>
    </source>
</evidence>
<dbReference type="RefSeq" id="WP_185138050.1">
    <property type="nucleotide sequence ID" value="NZ_BORM01000025.1"/>
</dbReference>
<proteinExistence type="predicted"/>